<accession>A0A9J6P999</accession>
<comment type="caution">
    <text evidence="3">The sequence shown here is derived from an EMBL/GenBank/DDBJ whole genome shotgun (WGS) entry which is preliminary data.</text>
</comment>
<dbReference type="Pfam" id="PF01928">
    <property type="entry name" value="CYTH"/>
    <property type="match status" value="1"/>
</dbReference>
<evidence type="ECO:0000259" key="2">
    <source>
        <dbReference type="PROSITE" id="PS51708"/>
    </source>
</evidence>
<evidence type="ECO:0000259" key="1">
    <source>
        <dbReference type="PROSITE" id="PS51707"/>
    </source>
</evidence>
<dbReference type="PROSITE" id="PS51707">
    <property type="entry name" value="CYTH"/>
    <property type="match status" value="1"/>
</dbReference>
<dbReference type="InterPro" id="IPR033469">
    <property type="entry name" value="CYTH-like_dom_sf"/>
</dbReference>
<dbReference type="InterPro" id="IPR039013">
    <property type="entry name" value="YgiF"/>
</dbReference>
<protein>
    <submittedName>
        <fullName evidence="3">CHAD domain-containing protein</fullName>
    </submittedName>
</protein>
<dbReference type="InterPro" id="IPR023577">
    <property type="entry name" value="CYTH_domain"/>
</dbReference>
<evidence type="ECO:0000313" key="4">
    <source>
        <dbReference type="Proteomes" id="UP001055804"/>
    </source>
</evidence>
<dbReference type="AlphaFoldDB" id="A0A9J6P999"/>
<keyword evidence="4" id="KW-1185">Reference proteome</keyword>
<dbReference type="PANTHER" id="PTHR39569:SF1">
    <property type="entry name" value="INORGANIC TRIPHOSPHATASE"/>
    <property type="match status" value="1"/>
</dbReference>
<gene>
    <name evidence="3" type="ORF">NJQ99_08665</name>
</gene>
<dbReference type="EMBL" id="JAMZFT010000002">
    <property type="protein sequence ID" value="MCP1336476.1"/>
    <property type="molecule type" value="Genomic_DNA"/>
</dbReference>
<dbReference type="PROSITE" id="PS51708">
    <property type="entry name" value="CHAD"/>
    <property type="match status" value="1"/>
</dbReference>
<dbReference type="PANTHER" id="PTHR39569">
    <property type="entry name" value="INORGANIC TRIPHOSPHATASE"/>
    <property type="match status" value="1"/>
</dbReference>
<dbReference type="GO" id="GO:0050355">
    <property type="term" value="F:inorganic triphosphate phosphatase activity"/>
    <property type="evidence" value="ECO:0007669"/>
    <property type="project" value="InterPro"/>
</dbReference>
<organism evidence="3 4">
    <name type="scientific">Futiania mangrovi</name>
    <dbReference type="NCBI Taxonomy" id="2959716"/>
    <lineage>
        <taxon>Bacteria</taxon>
        <taxon>Pseudomonadati</taxon>
        <taxon>Pseudomonadota</taxon>
        <taxon>Alphaproteobacteria</taxon>
        <taxon>Futianiales</taxon>
        <taxon>Futianiaceae</taxon>
        <taxon>Futiania</taxon>
    </lineage>
</organism>
<dbReference type="Gene3D" id="2.40.320.10">
    <property type="entry name" value="Hypothetical Protein Pfu-838710-001"/>
    <property type="match status" value="1"/>
</dbReference>
<dbReference type="InterPro" id="IPR007899">
    <property type="entry name" value="CHAD_dom"/>
</dbReference>
<dbReference type="SMART" id="SM01118">
    <property type="entry name" value="CYTH"/>
    <property type="match status" value="1"/>
</dbReference>
<dbReference type="Proteomes" id="UP001055804">
    <property type="component" value="Unassembled WGS sequence"/>
</dbReference>
<feature type="domain" description="CYTH" evidence="1">
    <location>
        <begin position="6"/>
        <end position="208"/>
    </location>
</feature>
<dbReference type="SUPFAM" id="SSF55154">
    <property type="entry name" value="CYTH-like phosphatases"/>
    <property type="match status" value="1"/>
</dbReference>
<dbReference type="GO" id="GO:0046872">
    <property type="term" value="F:metal ion binding"/>
    <property type="evidence" value="ECO:0007669"/>
    <property type="project" value="TreeGrafter"/>
</dbReference>
<feature type="domain" description="CHAD" evidence="2">
    <location>
        <begin position="227"/>
        <end position="516"/>
    </location>
</feature>
<proteinExistence type="predicted"/>
<dbReference type="Pfam" id="PF05235">
    <property type="entry name" value="CHAD"/>
    <property type="match status" value="1"/>
</dbReference>
<evidence type="ECO:0000313" key="3">
    <source>
        <dbReference type="EMBL" id="MCP1336476.1"/>
    </source>
</evidence>
<dbReference type="Gene3D" id="1.40.20.10">
    <property type="entry name" value="CHAD domain"/>
    <property type="match status" value="1"/>
</dbReference>
<name>A0A9J6P999_9PROT</name>
<dbReference type="CDD" id="cd07756">
    <property type="entry name" value="CYTH-like_Pase_CHAD"/>
    <property type="match status" value="1"/>
</dbReference>
<sequence length="526" mass="57440">MSKSAPREIELKLRLTPEEMEAALAGSALLALREEPRRRRLRTVYWDTADAALSRNGMALRIRDLGDARVQTLKAARDAASALLDVLEDEQPIAADRPNLDRIRDRNLRAAAAGAIGRRRLRPVFETDIDRREWTLSGEGGSTLFLAADKGTIRSGERISPICELEIEIREGSPADVFALARDVLGDQPLRLETRTKAERGFHLAAGRDITAPTAPETARLPGLTAGMTVEEGLRAALRSCLRQIAVNALACRENGDAEGPHQLRVGLRRLRSVLRIFRPVSDGDGARHLAAEAAWLAGEAGPARDLHVFGAEIVVPARALDPEAPDGQTGYDRLEAARSIAAEAAHARLAAALDDPRTPALILGLGIYAEGAGWRAEPDAPEDRAAACEADLAHFASGALDRLWRKVDKRARHLADLDEAERHELRKSLKKLRYGADLFAPLFPAKRVRTWVKSLKTLQDVFGYLNDVAVARALLADLAPPDSADGTLSRTHGLVLGVHAGRADAAWSEAQSRWRRLARTKPFWD</sequence>
<dbReference type="InterPro" id="IPR038186">
    <property type="entry name" value="CHAD_dom_sf"/>
</dbReference>
<dbReference type="RefSeq" id="WP_269332434.1">
    <property type="nucleotide sequence ID" value="NZ_JAMZFT010000002.1"/>
</dbReference>
<dbReference type="SMART" id="SM00880">
    <property type="entry name" value="CHAD"/>
    <property type="match status" value="1"/>
</dbReference>
<reference evidence="3" key="1">
    <citation type="submission" date="2022-06" db="EMBL/GenBank/DDBJ databases">
        <title>Isolation and Genomics of Futiania mangrovii gen. nov., sp. nov., a Rare and Metabolically-versatile member in the Class Alphaproteobacteria.</title>
        <authorList>
            <person name="Liu L."/>
            <person name="Huang W.-C."/>
            <person name="Pan J."/>
            <person name="Li J."/>
            <person name="Huang Y."/>
            <person name="Du H."/>
            <person name="Liu Y."/>
            <person name="Li M."/>
        </authorList>
    </citation>
    <scope>NUCLEOTIDE SEQUENCE</scope>
    <source>
        <strain evidence="3">FT118</strain>
    </source>
</reference>